<proteinExistence type="predicted"/>
<evidence type="ECO:0000256" key="1">
    <source>
        <dbReference type="SAM" id="MobiDB-lite"/>
    </source>
</evidence>
<feature type="region of interest" description="Disordered" evidence="1">
    <location>
        <begin position="45"/>
        <end position="68"/>
    </location>
</feature>
<evidence type="ECO:0000313" key="2">
    <source>
        <dbReference type="EMBL" id="SBR48552.1"/>
    </source>
</evidence>
<dbReference type="EMBL" id="HAEF01009477">
    <property type="protein sequence ID" value="SBR48552.1"/>
    <property type="molecule type" value="Transcribed_RNA"/>
</dbReference>
<protein>
    <submittedName>
        <fullName evidence="2">Wu:fi38e01</fullName>
    </submittedName>
</protein>
<dbReference type="AlphaFoldDB" id="A0A1A8LV96"/>
<feature type="non-terminal residue" evidence="2">
    <location>
        <position position="104"/>
    </location>
</feature>
<reference evidence="2" key="2">
    <citation type="submission" date="2016-06" db="EMBL/GenBank/DDBJ databases">
        <title>The genome of a short-lived fish provides insights into sex chromosome evolution and the genetic control of aging.</title>
        <authorList>
            <person name="Reichwald K."/>
            <person name="Felder M."/>
            <person name="Petzold A."/>
            <person name="Koch P."/>
            <person name="Groth M."/>
            <person name="Platzer M."/>
        </authorList>
    </citation>
    <scope>NUCLEOTIDE SEQUENCE</scope>
    <source>
        <tissue evidence="2">Brain</tissue>
    </source>
</reference>
<organism evidence="2">
    <name type="scientific">Nothobranchius pienaari</name>
    <dbReference type="NCBI Taxonomy" id="704102"/>
    <lineage>
        <taxon>Eukaryota</taxon>
        <taxon>Metazoa</taxon>
        <taxon>Chordata</taxon>
        <taxon>Craniata</taxon>
        <taxon>Vertebrata</taxon>
        <taxon>Euteleostomi</taxon>
        <taxon>Actinopterygii</taxon>
        <taxon>Neopterygii</taxon>
        <taxon>Teleostei</taxon>
        <taxon>Neoteleostei</taxon>
        <taxon>Acanthomorphata</taxon>
        <taxon>Ovalentaria</taxon>
        <taxon>Atherinomorphae</taxon>
        <taxon>Cyprinodontiformes</taxon>
        <taxon>Nothobranchiidae</taxon>
        <taxon>Nothobranchius</taxon>
    </lineage>
</organism>
<gene>
    <name evidence="2" type="primary">WU:FI38E01</name>
</gene>
<sequence length="104" mass="10976">VCHAQWRGVLPPCCSDASSQIFRTGIPQAGGEVYREQPVGAAAPRGPFGSAVGPLPRRPQAGLGSVDDGWIQDGGGGRLLDCDDSFLQPCDDLREAVIGRSGWW</sequence>
<name>A0A1A8LV96_9TELE</name>
<accession>A0A1A8LV96</accession>
<feature type="non-terminal residue" evidence="2">
    <location>
        <position position="1"/>
    </location>
</feature>
<reference evidence="2" key="1">
    <citation type="submission" date="2016-05" db="EMBL/GenBank/DDBJ databases">
        <authorList>
            <person name="Lavstsen T."/>
            <person name="Jespersen J.S."/>
        </authorList>
    </citation>
    <scope>NUCLEOTIDE SEQUENCE</scope>
    <source>
        <tissue evidence="2">Brain</tissue>
    </source>
</reference>